<feature type="region of interest" description="Disordered" evidence="1">
    <location>
        <begin position="1"/>
        <end position="20"/>
    </location>
</feature>
<name>F8B0T8_9ACTN</name>
<dbReference type="EMBL" id="CP002801">
    <property type="protein sequence ID" value="AEH11784.1"/>
    <property type="molecule type" value="Genomic_DNA"/>
</dbReference>
<keyword evidence="2" id="KW-1133">Transmembrane helix</keyword>
<dbReference type="HOGENOM" id="CLU_014448_0_0_11"/>
<dbReference type="AlphaFoldDB" id="F8B0T8"/>
<evidence type="ECO:0000313" key="3">
    <source>
        <dbReference type="EMBL" id="AEH11784.1"/>
    </source>
</evidence>
<dbReference type="STRING" id="656024.FsymDg_4536"/>
<dbReference type="KEGG" id="fsy:FsymDg_4536"/>
<keyword evidence="4" id="KW-1185">Reference proteome</keyword>
<evidence type="ECO:0000256" key="1">
    <source>
        <dbReference type="SAM" id="MobiDB-lite"/>
    </source>
</evidence>
<evidence type="ECO:0000313" key="4">
    <source>
        <dbReference type="Proteomes" id="UP000001549"/>
    </source>
</evidence>
<feature type="region of interest" description="Disordered" evidence="1">
    <location>
        <begin position="729"/>
        <end position="833"/>
    </location>
</feature>
<dbReference type="Pfam" id="PF19516">
    <property type="entry name" value="DUF6049"/>
    <property type="match status" value="1"/>
</dbReference>
<proteinExistence type="predicted"/>
<evidence type="ECO:0008006" key="5">
    <source>
        <dbReference type="Google" id="ProtNLM"/>
    </source>
</evidence>
<keyword evidence="2" id="KW-0472">Membrane</keyword>
<dbReference type="Proteomes" id="UP000001549">
    <property type="component" value="Chromosome"/>
</dbReference>
<feature type="region of interest" description="Disordered" evidence="1">
    <location>
        <begin position="472"/>
        <end position="494"/>
    </location>
</feature>
<protein>
    <recommendedName>
        <fullName evidence="5">Glycoprotein</fullName>
    </recommendedName>
</protein>
<gene>
    <name evidence="3" type="ordered locus">FsymDg_4536</name>
</gene>
<feature type="compositionally biased region" description="Low complexity" evidence="1">
    <location>
        <begin position="472"/>
        <end position="493"/>
    </location>
</feature>
<feature type="transmembrane region" description="Helical" evidence="2">
    <location>
        <begin position="695"/>
        <end position="720"/>
    </location>
</feature>
<dbReference type="eggNOG" id="COG3170">
    <property type="taxonomic scope" value="Bacteria"/>
</dbReference>
<sequence length="833" mass="85128">MVRSAQSAGTVQSTDQSITAVRSATAVTTGAARPVRVALDRLPTVAGPQLPLTVTGHLELTGAEQISGVEIRAELARPVSSRKELADLRENPAAPAGLNYPTTVLSEPVASRLVPGGLPATFTVGARLTGLGLPTALRIYPLRFTASGVVNGQRQVVGTTYSFLIWAPATVTAPTPVSVVLPLAEVPRLRADGRLTDDDLTELVAPGGRLNRLLSAVAPVNGRPAPPVALAVDPLLVQTLQIISSGPYEVATPSGPSPRRADRDAEAFLAKLKAFADAGGTIFALPYGDVDVVALTRAQEFHSILVALLTGRTVVANVIGRDPDATIAYPGDGLIDAPTLDLLRRMGITTVIADSRLLPPKDPEKTYTPASATGIPTSGGVARVLAADQQLGELAAGPAGPVSETDLPTQAESFQNLLAETAMITAERPGLARPQTIALPRYWDPPAGWAQTVVGGLSTPFSRPVALPSTPAAQAASAETGSAGSGSAAQAVPADERGRLTYPAWARAAELPISRVIAAEDLRSQIHALRSVLCPPDSGAAGVRNCAAAGIDAMENTLTSSESVAWRTGAAGTDGTDELGTGVAGAVRALRDGIRVVASRSVSLTGKHGTVPVTLENNTEAVINVVLSLSSSDRARLRSATQVKLTVPPLQKVQVEIEVDAEGAGTFPVDVTIITPAGKPLSAAPPVRILVKSTVFGVIAVAITGGALAVLVFAVLVRLVRRLRTLRGRTSTGASARAEPAPPGGGSTLAEPPEAAGPQRLPGAAGVFGLSGGSGPSGPPVSAVPDGPGPHEREGVPNAASADGRRTDVPSEDDGLAWLLRAGHASGGRGRQR</sequence>
<reference evidence="3 4" key="1">
    <citation type="submission" date="2011-05" db="EMBL/GenBank/DDBJ databases">
        <title>Complete sequence of chromosome of Frankia symbiont of Datisca glomerata.</title>
        <authorList>
            <consortium name="US DOE Joint Genome Institute"/>
            <person name="Lucas S."/>
            <person name="Han J."/>
            <person name="Lapidus A."/>
            <person name="Cheng J.-F."/>
            <person name="Goodwin L."/>
            <person name="Pitluck S."/>
            <person name="Peters L."/>
            <person name="Mikhailova N."/>
            <person name="Chertkov O."/>
            <person name="Teshima H."/>
            <person name="Han C."/>
            <person name="Tapia R."/>
            <person name="Land M."/>
            <person name="Hauser L."/>
            <person name="Kyrpides N."/>
            <person name="Ivanova N."/>
            <person name="Pagani I."/>
            <person name="Berry A."/>
            <person name="Pawlowski K."/>
            <person name="Persson T."/>
            <person name="Vanden Heuvel B."/>
            <person name="Benson D."/>
            <person name="Woyke T."/>
        </authorList>
    </citation>
    <scope>NUCLEOTIDE SEQUENCE [LARGE SCALE GENOMIC DNA]</scope>
    <source>
        <strain evidence="4">4085684</strain>
    </source>
</reference>
<evidence type="ECO:0000256" key="2">
    <source>
        <dbReference type="SAM" id="Phobius"/>
    </source>
</evidence>
<dbReference type="InterPro" id="IPR046112">
    <property type="entry name" value="DUF6049"/>
</dbReference>
<keyword evidence="2" id="KW-0812">Transmembrane</keyword>
<organism evidence="3 4">
    <name type="scientific">Candidatus Protofrankia datiscae</name>
    <dbReference type="NCBI Taxonomy" id="2716812"/>
    <lineage>
        <taxon>Bacteria</taxon>
        <taxon>Bacillati</taxon>
        <taxon>Actinomycetota</taxon>
        <taxon>Actinomycetes</taxon>
        <taxon>Frankiales</taxon>
        <taxon>Frankiaceae</taxon>
        <taxon>Protofrankia</taxon>
    </lineage>
</organism>
<accession>F8B0T8</accession>